<dbReference type="Proteomes" id="UP000249661">
    <property type="component" value="Unassembled WGS sequence"/>
</dbReference>
<keyword evidence="2" id="KW-1185">Reference proteome</keyword>
<evidence type="ECO:0000313" key="2">
    <source>
        <dbReference type="Proteomes" id="UP000249661"/>
    </source>
</evidence>
<reference evidence="1" key="1">
    <citation type="submission" date="2018-02" db="EMBL/GenBank/DDBJ databases">
        <title>The genomes of Aspergillus section Nigri reveals drivers in fungal speciation.</title>
        <authorList>
            <consortium name="DOE Joint Genome Institute"/>
            <person name="Vesth T.C."/>
            <person name="Nybo J."/>
            <person name="Theobald S."/>
            <person name="Brandl J."/>
            <person name="Frisvad J.C."/>
            <person name="Nielsen K.F."/>
            <person name="Lyhne E.K."/>
            <person name="Kogle M.E."/>
            <person name="Kuo A."/>
            <person name="Riley R."/>
            <person name="Clum A."/>
            <person name="Nolan M."/>
            <person name="Lipzen A."/>
            <person name="Salamov A."/>
            <person name="Henrissat B."/>
            <person name="Wiebenga A."/>
            <person name="De vries R.P."/>
            <person name="Grigoriev I.V."/>
            <person name="Mortensen U.H."/>
            <person name="Andersen M.R."/>
            <person name="Baker S.E."/>
        </authorList>
    </citation>
    <scope>NUCLEOTIDE SEQUENCE</scope>
    <source>
        <strain evidence="1">CBS 121060</strain>
    </source>
</reference>
<evidence type="ECO:0000313" key="1">
    <source>
        <dbReference type="EMBL" id="RAH68460.1"/>
    </source>
</evidence>
<protein>
    <submittedName>
        <fullName evidence="1">Uncharacterized protein</fullName>
    </submittedName>
</protein>
<accession>A0ACD1H4B3</accession>
<sequence>MSATILSRIVSLDALIPRVVDVGREERDVESLTPWVFQHTKIAQEDCLDSWPDEDLTSSMLFDELFSCHSTIRSRSSLHDERGIESALSPSAGITLPLKNWEVKAAHDHLAFTRAQGMILRMLMKTVYASLDDVRKQDPEVRFSIYASKMRYVIVDTKYSARSEGEVTWWIGQTWDEFLQETLSVMLGQLAQNLGVGKDDSLLEEQEVFLVGFHGYGIHIARGAFTRDAVGRVYSRGCSGDETFEVQFTRGYNLCQKEEWDDAMRALTRLFRYLLSGGAKVVTFPTTMR</sequence>
<organism evidence="1 2">
    <name type="scientific">Aspergillus aculeatinus CBS 121060</name>
    <dbReference type="NCBI Taxonomy" id="1448322"/>
    <lineage>
        <taxon>Eukaryota</taxon>
        <taxon>Fungi</taxon>
        <taxon>Dikarya</taxon>
        <taxon>Ascomycota</taxon>
        <taxon>Pezizomycotina</taxon>
        <taxon>Eurotiomycetes</taxon>
        <taxon>Eurotiomycetidae</taxon>
        <taxon>Eurotiales</taxon>
        <taxon>Aspergillaceae</taxon>
        <taxon>Aspergillus</taxon>
        <taxon>Aspergillus subgen. Circumdati</taxon>
    </lineage>
</organism>
<name>A0ACD1H4B3_9EURO</name>
<dbReference type="EMBL" id="KZ824966">
    <property type="protein sequence ID" value="RAH68460.1"/>
    <property type="molecule type" value="Genomic_DNA"/>
</dbReference>
<gene>
    <name evidence="1" type="ORF">BO66DRAFT_421533</name>
</gene>
<proteinExistence type="predicted"/>